<dbReference type="InterPro" id="IPR002656">
    <property type="entry name" value="Acyl_transf_3_dom"/>
</dbReference>
<keyword evidence="1" id="KW-1133">Transmembrane helix</keyword>
<keyword evidence="1" id="KW-0812">Transmembrane</keyword>
<dbReference type="EMBL" id="JANUHC010000002">
    <property type="protein sequence ID" value="MCS0629304.1"/>
    <property type="molecule type" value="Genomic_DNA"/>
</dbReference>
<feature type="transmembrane region" description="Helical" evidence="1">
    <location>
        <begin position="296"/>
        <end position="316"/>
    </location>
</feature>
<dbReference type="RefSeq" id="WP_259448448.1">
    <property type="nucleotide sequence ID" value="NZ_CP119520.1"/>
</dbReference>
<feature type="transmembrane region" description="Helical" evidence="1">
    <location>
        <begin position="35"/>
        <end position="54"/>
    </location>
</feature>
<sequence>MSTSTNTIPYLDGWRGLAIVLVLQSHFGLGGGGRLGVALFFALSGYLMGELLFVKNVPLGRFFKRRISRIIPTYWLYIAVAFTLAGAAWYQAPYDVPGDELVSTLLFARTYYPDSISIWAGKWSIGHFWSLNVEEHSYLYLAALAGVAGLAGVRRIWLLALSTIACLGLNLYYTVYPPGGASPWFARSECAALGLIASATLRAFRHEMPALRDGAAWIAPVTLAVAAVCFSWSAVPLLAITLGPLLLAVSVNYMATAPALMRRALSGAVLRWFGICSFSLYVWQQMAYEAYLNHVLQRQLAGVLGIAVGAVAFYLYEDPMRRWLNGERRAKHTAAAAAPIQAEGQV</sequence>
<feature type="transmembrane region" description="Helical" evidence="1">
    <location>
        <begin position="137"/>
        <end position="153"/>
    </location>
</feature>
<evidence type="ECO:0000256" key="1">
    <source>
        <dbReference type="SAM" id="Phobius"/>
    </source>
</evidence>
<feature type="transmembrane region" description="Helical" evidence="1">
    <location>
        <begin position="241"/>
        <end position="261"/>
    </location>
</feature>
<accession>A0ABT2BVZ7</accession>
<keyword evidence="4" id="KW-1185">Reference proteome</keyword>
<keyword evidence="1" id="KW-0472">Membrane</keyword>
<feature type="domain" description="Acyltransferase 3" evidence="2">
    <location>
        <begin position="9"/>
        <end position="311"/>
    </location>
</feature>
<protein>
    <submittedName>
        <fullName evidence="3">Acyltransferase</fullName>
    </submittedName>
</protein>
<organism evidence="3 4">
    <name type="scientific">Telluria mixta</name>
    <dbReference type="NCBI Taxonomy" id="34071"/>
    <lineage>
        <taxon>Bacteria</taxon>
        <taxon>Pseudomonadati</taxon>
        <taxon>Pseudomonadota</taxon>
        <taxon>Betaproteobacteria</taxon>
        <taxon>Burkholderiales</taxon>
        <taxon>Oxalobacteraceae</taxon>
        <taxon>Telluria group</taxon>
        <taxon>Telluria</taxon>
    </lineage>
</organism>
<keyword evidence="3" id="KW-0012">Acyltransferase</keyword>
<reference evidence="3" key="1">
    <citation type="submission" date="2022-08" db="EMBL/GenBank/DDBJ databases">
        <title>Reclassification of Massilia species as members of the genera Telluria, Duganella, Pseudoduganella, Mokoshia gen. nov. and Zemynaea gen. nov. using orthogonal and non-orthogonal genome-based approaches.</title>
        <authorList>
            <person name="Bowman J.P."/>
        </authorList>
    </citation>
    <scope>NUCLEOTIDE SEQUENCE</scope>
    <source>
        <strain evidence="3">LMG 11547</strain>
    </source>
</reference>
<name>A0ABT2BVZ7_9BURK</name>
<comment type="caution">
    <text evidence="3">The sequence shown here is derived from an EMBL/GenBank/DDBJ whole genome shotgun (WGS) entry which is preliminary data.</text>
</comment>
<dbReference type="PANTHER" id="PTHR23028">
    <property type="entry name" value="ACETYLTRANSFERASE"/>
    <property type="match status" value="1"/>
</dbReference>
<feature type="transmembrane region" description="Helical" evidence="1">
    <location>
        <begin position="74"/>
        <end position="92"/>
    </location>
</feature>
<feature type="transmembrane region" description="Helical" evidence="1">
    <location>
        <begin position="158"/>
        <end position="178"/>
    </location>
</feature>
<feature type="transmembrane region" description="Helical" evidence="1">
    <location>
        <begin position="268"/>
        <end position="284"/>
    </location>
</feature>
<proteinExistence type="predicted"/>
<evidence type="ECO:0000259" key="2">
    <source>
        <dbReference type="Pfam" id="PF01757"/>
    </source>
</evidence>
<dbReference type="GO" id="GO:0016746">
    <property type="term" value="F:acyltransferase activity"/>
    <property type="evidence" value="ECO:0007669"/>
    <property type="project" value="UniProtKB-KW"/>
</dbReference>
<keyword evidence="3" id="KW-0808">Transferase</keyword>
<dbReference type="Pfam" id="PF01757">
    <property type="entry name" value="Acyl_transf_3"/>
    <property type="match status" value="1"/>
</dbReference>
<dbReference type="Proteomes" id="UP001165263">
    <property type="component" value="Unassembled WGS sequence"/>
</dbReference>
<evidence type="ECO:0000313" key="3">
    <source>
        <dbReference type="EMBL" id="MCS0629304.1"/>
    </source>
</evidence>
<dbReference type="InterPro" id="IPR050879">
    <property type="entry name" value="Acyltransferase_3"/>
</dbReference>
<dbReference type="PANTHER" id="PTHR23028:SF53">
    <property type="entry name" value="ACYL_TRANSF_3 DOMAIN-CONTAINING PROTEIN"/>
    <property type="match status" value="1"/>
</dbReference>
<gene>
    <name evidence="3" type="ORF">NX786_08170</name>
</gene>
<evidence type="ECO:0000313" key="4">
    <source>
        <dbReference type="Proteomes" id="UP001165263"/>
    </source>
</evidence>